<dbReference type="EMBL" id="CCYD01002371">
    <property type="protein sequence ID" value="CEG47016.1"/>
    <property type="molecule type" value="Genomic_DNA"/>
</dbReference>
<name>A0A0P1AXL4_PLAHL</name>
<dbReference type="RefSeq" id="XP_036263396.1">
    <property type="nucleotide sequence ID" value="XM_036407141.1"/>
</dbReference>
<proteinExistence type="predicted"/>
<feature type="compositionally biased region" description="Basic residues" evidence="1">
    <location>
        <begin position="1"/>
        <end position="10"/>
    </location>
</feature>
<evidence type="ECO:0000313" key="2">
    <source>
        <dbReference type="EMBL" id="CEG47016.1"/>
    </source>
</evidence>
<keyword evidence="3" id="KW-1185">Reference proteome</keyword>
<sequence length="67" mass="8086">MLNPFRRRDKHASSSDCAEKQLRRSNLFHRRRREVALLTPNDIVVVRIVQSLKSPIEYRRQRRREGS</sequence>
<accession>A0A0P1AXL4</accession>
<evidence type="ECO:0000256" key="1">
    <source>
        <dbReference type="SAM" id="MobiDB-lite"/>
    </source>
</evidence>
<reference evidence="3" key="1">
    <citation type="submission" date="2014-09" db="EMBL/GenBank/DDBJ databases">
        <authorList>
            <person name="Sharma Rahul"/>
            <person name="Thines Marco"/>
        </authorList>
    </citation>
    <scope>NUCLEOTIDE SEQUENCE [LARGE SCALE GENOMIC DNA]</scope>
</reference>
<feature type="region of interest" description="Disordered" evidence="1">
    <location>
        <begin position="1"/>
        <end position="23"/>
    </location>
</feature>
<organism evidence="2 3">
    <name type="scientific">Plasmopara halstedii</name>
    <name type="common">Downy mildew of sunflower</name>
    <dbReference type="NCBI Taxonomy" id="4781"/>
    <lineage>
        <taxon>Eukaryota</taxon>
        <taxon>Sar</taxon>
        <taxon>Stramenopiles</taxon>
        <taxon>Oomycota</taxon>
        <taxon>Peronosporomycetes</taxon>
        <taxon>Peronosporales</taxon>
        <taxon>Peronosporaceae</taxon>
        <taxon>Plasmopara</taxon>
    </lineage>
</organism>
<dbReference type="GeneID" id="59052814"/>
<evidence type="ECO:0000313" key="3">
    <source>
        <dbReference type="Proteomes" id="UP000054928"/>
    </source>
</evidence>
<feature type="compositionally biased region" description="Basic and acidic residues" evidence="1">
    <location>
        <begin position="11"/>
        <end position="22"/>
    </location>
</feature>
<dbReference type="AlphaFoldDB" id="A0A0P1AXL4"/>
<dbReference type="Proteomes" id="UP000054928">
    <property type="component" value="Unassembled WGS sequence"/>
</dbReference>
<protein>
    <submittedName>
        <fullName evidence="2">Uncharacterized protein</fullName>
    </submittedName>
</protein>